<feature type="region of interest" description="Disordered" evidence="2">
    <location>
        <begin position="30"/>
        <end position="50"/>
    </location>
</feature>
<evidence type="ECO:0000313" key="4">
    <source>
        <dbReference type="EMBL" id="KDP22014.1"/>
    </source>
</evidence>
<dbReference type="Pfam" id="PF07985">
    <property type="entry name" value="SRR1"/>
    <property type="match status" value="1"/>
</dbReference>
<dbReference type="InterPro" id="IPR040044">
    <property type="entry name" value="SRR1L"/>
</dbReference>
<evidence type="ECO:0000256" key="2">
    <source>
        <dbReference type="SAM" id="MobiDB-lite"/>
    </source>
</evidence>
<feature type="domain" description="SRR1-like" evidence="3">
    <location>
        <begin position="98"/>
        <end position="263"/>
    </location>
</feature>
<dbReference type="InterPro" id="IPR012942">
    <property type="entry name" value="SRR1-like"/>
</dbReference>
<reference evidence="4 5" key="1">
    <citation type="journal article" date="2014" name="PLoS ONE">
        <title>Global Analysis of Gene Expression Profiles in Physic Nut (Jatropha curcas L.) Seedlings Exposed to Salt Stress.</title>
        <authorList>
            <person name="Zhang L."/>
            <person name="Zhang C."/>
            <person name="Wu P."/>
            <person name="Chen Y."/>
            <person name="Li M."/>
            <person name="Jiang H."/>
            <person name="Wu G."/>
        </authorList>
    </citation>
    <scope>NUCLEOTIDE SEQUENCE [LARGE SCALE GENOMIC DNA]</scope>
    <source>
        <strain evidence="5">cv. GZQX0401</strain>
        <tissue evidence="4">Young leaves</tissue>
    </source>
</reference>
<evidence type="ECO:0000259" key="3">
    <source>
        <dbReference type="Pfam" id="PF07985"/>
    </source>
</evidence>
<proteinExistence type="inferred from homology"/>
<sequence length="278" mass="32000">MAASTKVLNLDNNACNGDWTVVLPRRGKQRQKFSKSRTPEERPQPWVPTDFESDPAIQSNLIDKIKICMKEVGNSQFYQNLLEQIQTPEVLDHIHRVLGSELKMQMVIYGIGSIESYETPRIQLSIAVLMKKEFSWIGDIEVFDPILSAAESQVLEAFGCSVITINEHGRRRVTRPTLFYMPHCEAELYDNLLQANWGAGQLNQIVLFGNSFEMYQFLSELRSSTIIDSSRHIVAIRKFTHEYKIKMASDDYFAAFHDSSWHFFSPCLETELQLLKIE</sequence>
<organism evidence="4 5">
    <name type="scientific">Jatropha curcas</name>
    <name type="common">Barbados nut</name>
    <dbReference type="NCBI Taxonomy" id="180498"/>
    <lineage>
        <taxon>Eukaryota</taxon>
        <taxon>Viridiplantae</taxon>
        <taxon>Streptophyta</taxon>
        <taxon>Embryophyta</taxon>
        <taxon>Tracheophyta</taxon>
        <taxon>Spermatophyta</taxon>
        <taxon>Magnoliopsida</taxon>
        <taxon>eudicotyledons</taxon>
        <taxon>Gunneridae</taxon>
        <taxon>Pentapetalae</taxon>
        <taxon>rosids</taxon>
        <taxon>fabids</taxon>
        <taxon>Malpighiales</taxon>
        <taxon>Euphorbiaceae</taxon>
        <taxon>Crotonoideae</taxon>
        <taxon>Jatropheae</taxon>
        <taxon>Jatropha</taxon>
    </lineage>
</organism>
<gene>
    <name evidence="4" type="ORF">JCGZ_02858</name>
</gene>
<accession>A0A067JR45</accession>
<dbReference type="PANTHER" id="PTHR28626:SF3">
    <property type="entry name" value="SRR1-LIKE PROTEIN"/>
    <property type="match status" value="1"/>
</dbReference>
<dbReference type="STRING" id="180498.A0A067JR45"/>
<comment type="similarity">
    <text evidence="1">Belongs to the SRR1 family.</text>
</comment>
<dbReference type="AlphaFoldDB" id="A0A067JR45"/>
<evidence type="ECO:0000256" key="1">
    <source>
        <dbReference type="ARBA" id="ARBA00009856"/>
    </source>
</evidence>
<dbReference type="EMBL" id="KK915470">
    <property type="protein sequence ID" value="KDP22014.1"/>
    <property type="molecule type" value="Genomic_DNA"/>
</dbReference>
<protein>
    <recommendedName>
        <fullName evidence="3">SRR1-like domain-containing protein</fullName>
    </recommendedName>
</protein>
<dbReference type="GO" id="GO:0005737">
    <property type="term" value="C:cytoplasm"/>
    <property type="evidence" value="ECO:0007669"/>
    <property type="project" value="TreeGrafter"/>
</dbReference>
<name>A0A067JR45_JATCU</name>
<dbReference type="OrthoDB" id="551431at2759"/>
<dbReference type="Proteomes" id="UP000027138">
    <property type="component" value="Unassembled WGS sequence"/>
</dbReference>
<dbReference type="GO" id="GO:0005634">
    <property type="term" value="C:nucleus"/>
    <property type="evidence" value="ECO:0007669"/>
    <property type="project" value="TreeGrafter"/>
</dbReference>
<evidence type="ECO:0000313" key="5">
    <source>
        <dbReference type="Proteomes" id="UP000027138"/>
    </source>
</evidence>
<keyword evidence="5" id="KW-1185">Reference proteome</keyword>
<dbReference type="PANTHER" id="PTHR28626">
    <property type="entry name" value="SRR1-LIKE PROTEIN"/>
    <property type="match status" value="1"/>
</dbReference>